<sequence>MCRKCCNWLSVIVIVISDMHLSLHSSLVMQEKKSTKATHKRELVPIPLIKIMAWQTIDLIAFPMFECKKFLGPYQRVPGGFTTNLICLCIDRFS</sequence>
<protein>
    <recommendedName>
        <fullName evidence="4">Secreted protein</fullName>
    </recommendedName>
</protein>
<feature type="signal peptide" evidence="1">
    <location>
        <begin position="1"/>
        <end position="24"/>
    </location>
</feature>
<accession>A0A7N0VDM1</accession>
<evidence type="ECO:0000256" key="1">
    <source>
        <dbReference type="SAM" id="SignalP"/>
    </source>
</evidence>
<keyword evidence="3" id="KW-1185">Reference proteome</keyword>
<evidence type="ECO:0000313" key="3">
    <source>
        <dbReference type="Proteomes" id="UP000594263"/>
    </source>
</evidence>
<dbReference type="EnsemblPlants" id="Kaladp0568s0001.1.v1.1">
    <property type="protein sequence ID" value="Kaladp0568s0001.1.v1.1.CDS.1"/>
    <property type="gene ID" value="Kaladp0568s0001.v1.1"/>
</dbReference>
<dbReference type="Gramene" id="Kaladp0568s0001.1.v1.1">
    <property type="protein sequence ID" value="Kaladp0568s0001.1.v1.1.CDS.1"/>
    <property type="gene ID" value="Kaladp0568s0001.v1.1"/>
</dbReference>
<reference evidence="2" key="1">
    <citation type="submission" date="2021-01" db="UniProtKB">
        <authorList>
            <consortium name="EnsemblPlants"/>
        </authorList>
    </citation>
    <scope>IDENTIFICATION</scope>
</reference>
<evidence type="ECO:0008006" key="4">
    <source>
        <dbReference type="Google" id="ProtNLM"/>
    </source>
</evidence>
<dbReference type="Proteomes" id="UP000594263">
    <property type="component" value="Unplaced"/>
</dbReference>
<evidence type="ECO:0000313" key="2">
    <source>
        <dbReference type="EnsemblPlants" id="Kaladp0568s0001.1.v1.1.CDS.1"/>
    </source>
</evidence>
<proteinExistence type="predicted"/>
<name>A0A7N0VDM1_KALFE</name>
<organism evidence="2 3">
    <name type="scientific">Kalanchoe fedtschenkoi</name>
    <name type="common">Lavender scallops</name>
    <name type="synonym">South American air plant</name>
    <dbReference type="NCBI Taxonomy" id="63787"/>
    <lineage>
        <taxon>Eukaryota</taxon>
        <taxon>Viridiplantae</taxon>
        <taxon>Streptophyta</taxon>
        <taxon>Embryophyta</taxon>
        <taxon>Tracheophyta</taxon>
        <taxon>Spermatophyta</taxon>
        <taxon>Magnoliopsida</taxon>
        <taxon>eudicotyledons</taxon>
        <taxon>Gunneridae</taxon>
        <taxon>Pentapetalae</taxon>
        <taxon>Saxifragales</taxon>
        <taxon>Crassulaceae</taxon>
        <taxon>Kalanchoe</taxon>
    </lineage>
</organism>
<feature type="chain" id="PRO_5029493645" description="Secreted protein" evidence="1">
    <location>
        <begin position="25"/>
        <end position="94"/>
    </location>
</feature>
<keyword evidence="1" id="KW-0732">Signal</keyword>
<dbReference type="AlphaFoldDB" id="A0A7N0VDM1"/>